<dbReference type="GO" id="GO:0004553">
    <property type="term" value="F:hydrolase activity, hydrolyzing O-glycosyl compounds"/>
    <property type="evidence" value="ECO:0007669"/>
    <property type="project" value="InterPro"/>
</dbReference>
<dbReference type="OMA" id="WNIWRIL"/>
<accession>A0A161XZF0</accession>
<dbReference type="Gramene" id="KZN02197">
    <property type="protein sequence ID" value="KZN02197"/>
    <property type="gene ID" value="DCAR_010951"/>
</dbReference>
<dbReference type="SUPFAM" id="SSF49899">
    <property type="entry name" value="Concanavalin A-like lectins/glucanases"/>
    <property type="match status" value="1"/>
</dbReference>
<dbReference type="InterPro" id="IPR000757">
    <property type="entry name" value="Beta-glucanase-like"/>
</dbReference>
<keyword evidence="2" id="KW-0326">Glycosidase</keyword>
<reference evidence="5" key="2">
    <citation type="submission" date="2022-03" db="EMBL/GenBank/DDBJ databases">
        <title>Draft title - Genomic analysis of global carrot germplasm unveils the trajectory of domestication and the origin of high carotenoid orange carrot.</title>
        <authorList>
            <person name="Iorizzo M."/>
            <person name="Ellison S."/>
            <person name="Senalik D."/>
            <person name="Macko-Podgorni A."/>
            <person name="Grzebelus D."/>
            <person name="Bostan H."/>
            <person name="Rolling W."/>
            <person name="Curaba J."/>
            <person name="Simon P."/>
        </authorList>
    </citation>
    <scope>NUCLEOTIDE SEQUENCE</scope>
    <source>
        <tissue evidence="5">Leaf</tissue>
    </source>
</reference>
<dbReference type="InterPro" id="IPR013320">
    <property type="entry name" value="ConA-like_dom_sf"/>
</dbReference>
<evidence type="ECO:0000313" key="5">
    <source>
        <dbReference type="EMBL" id="WOH11614.1"/>
    </source>
</evidence>
<evidence type="ECO:0000313" key="6">
    <source>
        <dbReference type="Proteomes" id="UP000077755"/>
    </source>
</evidence>
<keyword evidence="1" id="KW-0378">Hydrolase</keyword>
<feature type="domain" description="GH16" evidence="3">
    <location>
        <begin position="1"/>
        <end position="145"/>
    </location>
</feature>
<dbReference type="STRING" id="79200.A0A161XZF0"/>
<protein>
    <recommendedName>
        <fullName evidence="3">GH16 domain-containing protein</fullName>
    </recommendedName>
</protein>
<organism evidence="4">
    <name type="scientific">Daucus carota subsp. sativus</name>
    <name type="common">Carrot</name>
    <dbReference type="NCBI Taxonomy" id="79200"/>
    <lineage>
        <taxon>Eukaryota</taxon>
        <taxon>Viridiplantae</taxon>
        <taxon>Streptophyta</taxon>
        <taxon>Embryophyta</taxon>
        <taxon>Tracheophyta</taxon>
        <taxon>Spermatophyta</taxon>
        <taxon>Magnoliopsida</taxon>
        <taxon>eudicotyledons</taxon>
        <taxon>Gunneridae</taxon>
        <taxon>Pentapetalae</taxon>
        <taxon>asterids</taxon>
        <taxon>campanulids</taxon>
        <taxon>Apiales</taxon>
        <taxon>Apiaceae</taxon>
        <taxon>Apioideae</taxon>
        <taxon>Scandiceae</taxon>
        <taxon>Daucinae</taxon>
        <taxon>Daucus</taxon>
        <taxon>Daucus sect. Daucus</taxon>
    </lineage>
</organism>
<gene>
    <name evidence="4" type="ORF">DCAR_010951</name>
    <name evidence="5" type="ORF">DCAR_0831104</name>
</gene>
<dbReference type="PANTHER" id="PTHR31062">
    <property type="entry name" value="XYLOGLUCAN ENDOTRANSGLUCOSYLASE/HYDROLASE PROTEIN 8-RELATED"/>
    <property type="match status" value="1"/>
</dbReference>
<proteinExistence type="predicted"/>
<evidence type="ECO:0000256" key="1">
    <source>
        <dbReference type="ARBA" id="ARBA00022801"/>
    </source>
</evidence>
<dbReference type="Proteomes" id="UP000077755">
    <property type="component" value="Chromosome 8"/>
</dbReference>
<evidence type="ECO:0000259" key="3">
    <source>
        <dbReference type="PROSITE" id="PS51762"/>
    </source>
</evidence>
<reference evidence="4" key="1">
    <citation type="journal article" date="2016" name="Nat. Genet.">
        <title>A high-quality carrot genome assembly provides new insights into carotenoid accumulation and asterid genome evolution.</title>
        <authorList>
            <person name="Iorizzo M."/>
            <person name="Ellison S."/>
            <person name="Senalik D."/>
            <person name="Zeng P."/>
            <person name="Satapoomin P."/>
            <person name="Huang J."/>
            <person name="Bowman M."/>
            <person name="Iovene M."/>
            <person name="Sanseverino W."/>
            <person name="Cavagnaro P."/>
            <person name="Yildiz M."/>
            <person name="Macko-Podgorni A."/>
            <person name="Moranska E."/>
            <person name="Grzebelus E."/>
            <person name="Grzebelus D."/>
            <person name="Ashrafi H."/>
            <person name="Zheng Z."/>
            <person name="Cheng S."/>
            <person name="Spooner D."/>
            <person name="Van Deynze A."/>
            <person name="Simon P."/>
        </authorList>
    </citation>
    <scope>NUCLEOTIDE SEQUENCE [LARGE SCALE GENOMIC DNA]</scope>
    <source>
        <tissue evidence="4">Leaf</tissue>
    </source>
</reference>
<evidence type="ECO:0000256" key="2">
    <source>
        <dbReference type="ARBA" id="ARBA00023295"/>
    </source>
</evidence>
<keyword evidence="6" id="KW-1185">Reference proteome</keyword>
<sequence>MCGLDGSIIGADQTSADYYFAYSHFGDLGKNMIDNGVAKVDPNREDQLTCDQPNHDEIDFELLGNVYGQPYILQTNIFADGFDNREERIYLWFDPTKDFQTYSILWNLYQIVFMVDFVPIRTCRNYADKGVEYPMWQPMSIKVSL</sequence>
<dbReference type="InterPro" id="IPR044791">
    <property type="entry name" value="Beta-glucanase/XTH"/>
</dbReference>
<dbReference type="AlphaFoldDB" id="A0A161XZF0"/>
<name>A0A161XZF0_DAUCS</name>
<dbReference type="EMBL" id="LNRQ01000003">
    <property type="protein sequence ID" value="KZN02197.1"/>
    <property type="molecule type" value="Genomic_DNA"/>
</dbReference>
<dbReference type="Gene3D" id="2.60.120.200">
    <property type="match status" value="1"/>
</dbReference>
<dbReference type="EMBL" id="CP093350">
    <property type="protein sequence ID" value="WOH11614.1"/>
    <property type="molecule type" value="Genomic_DNA"/>
</dbReference>
<dbReference type="GO" id="GO:0005975">
    <property type="term" value="P:carbohydrate metabolic process"/>
    <property type="evidence" value="ECO:0007669"/>
    <property type="project" value="InterPro"/>
</dbReference>
<dbReference type="Pfam" id="PF00722">
    <property type="entry name" value="Glyco_hydro_16"/>
    <property type="match status" value="1"/>
</dbReference>
<dbReference type="PROSITE" id="PS51762">
    <property type="entry name" value="GH16_2"/>
    <property type="match status" value="1"/>
</dbReference>
<evidence type="ECO:0000313" key="4">
    <source>
        <dbReference type="EMBL" id="KZN02197.1"/>
    </source>
</evidence>